<evidence type="ECO:0000313" key="1">
    <source>
        <dbReference type="EMBL" id="MDN3610425.1"/>
    </source>
</evidence>
<name>A0ABT8BTF8_9VIBR</name>
<dbReference type="EMBL" id="JAUFQC010000001">
    <property type="protein sequence ID" value="MDN3610425.1"/>
    <property type="molecule type" value="Genomic_DNA"/>
</dbReference>
<dbReference type="RefSeq" id="WP_290312029.1">
    <property type="nucleotide sequence ID" value="NZ_JAUFQC010000001.1"/>
</dbReference>
<proteinExistence type="predicted"/>
<reference evidence="2" key="1">
    <citation type="journal article" date="2019" name="Int. J. Syst. Evol. Microbiol.">
        <title>The Global Catalogue of Microorganisms (GCM) 10K type strain sequencing project: providing services to taxonomists for standard genome sequencing and annotation.</title>
        <authorList>
            <consortium name="The Broad Institute Genomics Platform"/>
            <consortium name="The Broad Institute Genome Sequencing Center for Infectious Disease"/>
            <person name="Wu L."/>
            <person name="Ma J."/>
        </authorList>
    </citation>
    <scope>NUCLEOTIDE SEQUENCE [LARGE SCALE GENOMIC DNA]</scope>
    <source>
        <strain evidence="2">CECT 7398</strain>
    </source>
</reference>
<organism evidence="1 2">
    <name type="scientific">Vibrio ostreicida</name>
    <dbReference type="NCBI Taxonomy" id="526588"/>
    <lineage>
        <taxon>Bacteria</taxon>
        <taxon>Pseudomonadati</taxon>
        <taxon>Pseudomonadota</taxon>
        <taxon>Gammaproteobacteria</taxon>
        <taxon>Vibrionales</taxon>
        <taxon>Vibrionaceae</taxon>
        <taxon>Vibrio</taxon>
    </lineage>
</organism>
<sequence>MKKNAQSKGHVLIQPSTFRSIQADAVFFPKIQSLITPACIKESNNHARRRGFDWIAYMVNLRASSIT</sequence>
<comment type="caution">
    <text evidence="1">The sequence shown here is derived from an EMBL/GenBank/DDBJ whole genome shotgun (WGS) entry which is preliminary data.</text>
</comment>
<protein>
    <submittedName>
        <fullName evidence="1">Uncharacterized protein</fullName>
    </submittedName>
</protein>
<accession>A0ABT8BTF8</accession>
<keyword evidence="2" id="KW-1185">Reference proteome</keyword>
<evidence type="ECO:0000313" key="2">
    <source>
        <dbReference type="Proteomes" id="UP001238540"/>
    </source>
</evidence>
<gene>
    <name evidence="1" type="ORF">QWZ16_11985</name>
</gene>
<dbReference type="Proteomes" id="UP001238540">
    <property type="component" value="Unassembled WGS sequence"/>
</dbReference>